<dbReference type="SMART" id="SM00220">
    <property type="entry name" value="S_TKc"/>
    <property type="match status" value="1"/>
</dbReference>
<keyword evidence="6" id="KW-1185">Reference proteome</keyword>
<dbReference type="EMBL" id="JH767151">
    <property type="protein sequence ID" value="EQC35333.1"/>
    <property type="molecule type" value="Genomic_DNA"/>
</dbReference>
<dbReference type="AlphaFoldDB" id="T0RS16"/>
<dbReference type="Proteomes" id="UP000030762">
    <property type="component" value="Unassembled WGS sequence"/>
</dbReference>
<dbReference type="Pfam" id="PF00069">
    <property type="entry name" value="Pkinase"/>
    <property type="match status" value="1"/>
</dbReference>
<dbReference type="PROSITE" id="PS50011">
    <property type="entry name" value="PROTEIN_KINASE_DOM"/>
    <property type="match status" value="2"/>
</dbReference>
<dbReference type="SUPFAM" id="SSF56112">
    <property type="entry name" value="Protein kinase-like (PK-like)"/>
    <property type="match status" value="2"/>
</dbReference>
<keyword evidence="5" id="KW-0808">Transferase</keyword>
<dbReference type="GO" id="GO:0004674">
    <property type="term" value="F:protein serine/threonine kinase activity"/>
    <property type="evidence" value="ECO:0007669"/>
    <property type="project" value="UniProtKB-KW"/>
</dbReference>
<dbReference type="SUPFAM" id="SSF48403">
    <property type="entry name" value="Ankyrin repeat"/>
    <property type="match status" value="2"/>
</dbReference>
<feature type="compositionally biased region" description="Low complexity" evidence="3">
    <location>
        <begin position="796"/>
        <end position="813"/>
    </location>
</feature>
<keyword evidence="2" id="KW-0040">ANK repeat</keyword>
<evidence type="ECO:0000313" key="5">
    <source>
        <dbReference type="EMBL" id="EQC35333.1"/>
    </source>
</evidence>
<dbReference type="VEuPathDB" id="FungiDB:SDRG_07045"/>
<dbReference type="InterPro" id="IPR011009">
    <property type="entry name" value="Kinase-like_dom_sf"/>
</dbReference>
<dbReference type="OrthoDB" id="77576at2759"/>
<name>T0RS16_SAPDV</name>
<keyword evidence="5" id="KW-0723">Serine/threonine-protein kinase</keyword>
<dbReference type="InterPro" id="IPR002110">
    <property type="entry name" value="Ankyrin_rpt"/>
</dbReference>
<evidence type="ECO:0000256" key="1">
    <source>
        <dbReference type="ARBA" id="ARBA00005843"/>
    </source>
</evidence>
<feature type="repeat" description="ANK" evidence="2">
    <location>
        <begin position="38"/>
        <end position="70"/>
    </location>
</feature>
<comment type="similarity">
    <text evidence="1">Belongs to the protein kinase superfamily. TKL Ser/Thr protein kinase family.</text>
</comment>
<dbReference type="GO" id="GO:0005524">
    <property type="term" value="F:ATP binding"/>
    <property type="evidence" value="ECO:0007669"/>
    <property type="project" value="InterPro"/>
</dbReference>
<dbReference type="PANTHER" id="PTHR44329">
    <property type="entry name" value="SERINE/THREONINE-PROTEIN KINASE TNNI3K-RELATED"/>
    <property type="match status" value="1"/>
</dbReference>
<dbReference type="PROSITE" id="PS00108">
    <property type="entry name" value="PROTEIN_KINASE_ST"/>
    <property type="match status" value="1"/>
</dbReference>
<organism evidence="5 6">
    <name type="scientific">Saprolegnia diclina (strain VS20)</name>
    <dbReference type="NCBI Taxonomy" id="1156394"/>
    <lineage>
        <taxon>Eukaryota</taxon>
        <taxon>Sar</taxon>
        <taxon>Stramenopiles</taxon>
        <taxon>Oomycota</taxon>
        <taxon>Saprolegniomycetes</taxon>
        <taxon>Saprolegniales</taxon>
        <taxon>Saprolegniaceae</taxon>
        <taxon>Saprolegnia</taxon>
    </lineage>
</organism>
<dbReference type="eggNOG" id="KOG0192">
    <property type="taxonomic scope" value="Eukaryota"/>
</dbReference>
<dbReference type="PROSITE" id="PS50088">
    <property type="entry name" value="ANK_REPEAT"/>
    <property type="match status" value="2"/>
</dbReference>
<dbReference type="PANTHER" id="PTHR44329:SF214">
    <property type="entry name" value="PROTEIN KINASE DOMAIN-CONTAINING PROTEIN"/>
    <property type="match status" value="1"/>
</dbReference>
<gene>
    <name evidence="5" type="ORF">SDRG_07045</name>
</gene>
<feature type="repeat" description="ANK" evidence="2">
    <location>
        <begin position="5"/>
        <end position="37"/>
    </location>
</feature>
<accession>T0RS16</accession>
<feature type="domain" description="Protein kinase" evidence="4">
    <location>
        <begin position="622"/>
        <end position="813"/>
    </location>
</feature>
<evidence type="ECO:0000256" key="2">
    <source>
        <dbReference type="PROSITE-ProRule" id="PRU00023"/>
    </source>
</evidence>
<dbReference type="Pfam" id="PF07714">
    <property type="entry name" value="PK_Tyr_Ser-Thr"/>
    <property type="match status" value="1"/>
</dbReference>
<protein>
    <submittedName>
        <fullName evidence="5">Serine/threonine protein kinase</fullName>
    </submittedName>
</protein>
<dbReference type="InterPro" id="IPR001245">
    <property type="entry name" value="Ser-Thr/Tyr_kinase_cat_dom"/>
</dbReference>
<sequence length="813" mass="88549">MSSTANEQALLTAASTGDVAEIRRLLNEGVDIECTDKEQWTPLHKAAHGGHADAVRLLLEKMADASTSMPNGQTLLASVIQHHQFAIADILHPISYPEPHTATVDGIVVEAELSRGSMTSVLRATYQGQSVAVKGPRIPNQRVACMLREEVHMMQMVSSPYVVPLLAVLDNRSREPVVRDLRLELYSPAMIMEYMDQGDLHAYLEAKRHGQPVALDVSTLDVALVVAHALADLHRQNIVHRDVNSLNILLSTTHYIRLGGFGSARLMDDDLMTSNAGTLFRMAPEVIRVGHGGQGRAYTTAADIYSLGVVLTELDTLDVPYADVADRWSIMEKVRTGQLRPHMSNSCPKWLADLADQCLAFDPKERPTAEDIINVLLAHRNDDNRLPIDQGNVIDELLAAVRHKNVIQMRQLLASDFDPDVQDDAGLPLLHLAVDANTPELLAAMLTSDKFSINGTDLSHSTPLDHAVRNQNVDAALALVQANAQVQSLPQDALCMFVQTIGARAFGMSLLRAASDGDASSVDRLLRAGAQRPALTSTGEMAGASLPNTDPVVTKALVSAVLRGHAAAAQCLLDLGADVSTILPNGQTLLAAAVQRGYYKVAEIVCPRMYAGCTVLVTSARLRVGTELRRTTTTLVAKGTLHDKPVVIKGPTRYLPWLQNAMRQEVAVMQTLSSPYLQPLIAVLDDGSREPHVVKSQIVVDQERRLCNPTMIMEDMDLGDLQNFLENKRNEKRLAMDVSTVDVALVLAHALADLHKHEIIHRDVKSQNIFLSTTHYIRLGDVGSARTVDESMTAGTRTSRTPSPPTFTRSASS</sequence>
<dbReference type="InterPro" id="IPR000719">
    <property type="entry name" value="Prot_kinase_dom"/>
</dbReference>
<dbReference type="Gene3D" id="1.25.40.20">
    <property type="entry name" value="Ankyrin repeat-containing domain"/>
    <property type="match status" value="3"/>
</dbReference>
<dbReference type="InterPro" id="IPR008271">
    <property type="entry name" value="Ser/Thr_kinase_AS"/>
</dbReference>
<dbReference type="STRING" id="1156394.T0RS16"/>
<evidence type="ECO:0000313" key="6">
    <source>
        <dbReference type="Proteomes" id="UP000030762"/>
    </source>
</evidence>
<dbReference type="PRINTS" id="PR00109">
    <property type="entry name" value="TYRKINASE"/>
</dbReference>
<dbReference type="GeneID" id="19947772"/>
<proteinExistence type="inferred from homology"/>
<dbReference type="PROSITE" id="PS50297">
    <property type="entry name" value="ANK_REP_REGION"/>
    <property type="match status" value="1"/>
</dbReference>
<dbReference type="RefSeq" id="XP_008611083.1">
    <property type="nucleotide sequence ID" value="XM_008612861.1"/>
</dbReference>
<dbReference type="Gene3D" id="1.10.510.10">
    <property type="entry name" value="Transferase(Phosphotransferase) domain 1"/>
    <property type="match status" value="2"/>
</dbReference>
<dbReference type="InterPro" id="IPR051681">
    <property type="entry name" value="Ser/Thr_Kinases-Pseudokinases"/>
</dbReference>
<evidence type="ECO:0000256" key="3">
    <source>
        <dbReference type="SAM" id="MobiDB-lite"/>
    </source>
</evidence>
<reference evidence="5 6" key="1">
    <citation type="submission" date="2012-04" db="EMBL/GenBank/DDBJ databases">
        <title>The Genome Sequence of Saprolegnia declina VS20.</title>
        <authorList>
            <consortium name="The Broad Institute Genome Sequencing Platform"/>
            <person name="Russ C."/>
            <person name="Nusbaum C."/>
            <person name="Tyler B."/>
            <person name="van West P."/>
            <person name="Dieguez-Uribeondo J."/>
            <person name="de Bruijn I."/>
            <person name="Tripathy S."/>
            <person name="Jiang R."/>
            <person name="Young S.K."/>
            <person name="Zeng Q."/>
            <person name="Gargeya S."/>
            <person name="Fitzgerald M."/>
            <person name="Haas B."/>
            <person name="Abouelleil A."/>
            <person name="Alvarado L."/>
            <person name="Arachchi H.M."/>
            <person name="Berlin A."/>
            <person name="Chapman S.B."/>
            <person name="Goldberg J."/>
            <person name="Griggs A."/>
            <person name="Gujja S."/>
            <person name="Hansen M."/>
            <person name="Howarth C."/>
            <person name="Imamovic A."/>
            <person name="Larimer J."/>
            <person name="McCowen C."/>
            <person name="Montmayeur A."/>
            <person name="Murphy C."/>
            <person name="Neiman D."/>
            <person name="Pearson M."/>
            <person name="Priest M."/>
            <person name="Roberts A."/>
            <person name="Saif S."/>
            <person name="Shea T."/>
            <person name="Sisk P."/>
            <person name="Sykes S."/>
            <person name="Wortman J."/>
            <person name="Nusbaum C."/>
            <person name="Birren B."/>
        </authorList>
    </citation>
    <scope>NUCLEOTIDE SEQUENCE [LARGE SCALE GENOMIC DNA]</scope>
    <source>
        <strain evidence="5 6">VS20</strain>
    </source>
</reference>
<evidence type="ECO:0000259" key="4">
    <source>
        <dbReference type="PROSITE" id="PS50011"/>
    </source>
</evidence>
<feature type="region of interest" description="Disordered" evidence="3">
    <location>
        <begin position="788"/>
        <end position="813"/>
    </location>
</feature>
<dbReference type="InParanoid" id="T0RS16"/>
<dbReference type="InterPro" id="IPR036770">
    <property type="entry name" value="Ankyrin_rpt-contain_sf"/>
</dbReference>
<keyword evidence="5" id="KW-0418">Kinase</keyword>
<dbReference type="eggNOG" id="KOG0591">
    <property type="taxonomic scope" value="Eukaryota"/>
</dbReference>
<dbReference type="SMART" id="SM00248">
    <property type="entry name" value="ANK"/>
    <property type="match status" value="6"/>
</dbReference>
<feature type="domain" description="Protein kinase" evidence="4">
    <location>
        <begin position="107"/>
        <end position="377"/>
    </location>
</feature>
<dbReference type="Pfam" id="PF12796">
    <property type="entry name" value="Ank_2"/>
    <property type="match status" value="2"/>
</dbReference>